<keyword evidence="2" id="KW-1185">Reference proteome</keyword>
<dbReference type="PANTHER" id="PTHR12843:SF5">
    <property type="entry name" value="EEF1A LYSINE METHYLTRANSFERASE 2"/>
    <property type="match status" value="1"/>
</dbReference>
<accession>A0A2P2DET0</accession>
<protein>
    <submittedName>
        <fullName evidence="1">NodS-like protein</fullName>
    </submittedName>
</protein>
<name>A0A2P2DET0_9LEPT</name>
<dbReference type="AlphaFoldDB" id="A0A2P2DET0"/>
<dbReference type="Pfam" id="PF05401">
    <property type="entry name" value="NodS"/>
    <property type="match status" value="1"/>
</dbReference>
<dbReference type="Gene3D" id="3.40.50.150">
    <property type="entry name" value="Vaccinia Virus protein VP39"/>
    <property type="match status" value="1"/>
</dbReference>
<dbReference type="OrthoDB" id="9788660at2"/>
<reference evidence="2" key="1">
    <citation type="journal article" date="2019" name="Microbiol. Immunol.">
        <title>Molecular and phenotypic characterization of Leptospira johnsonii sp. nov., Leptospira ellinghausenii sp. nov. and Leptospira ryugenii sp. nov. isolated from soil and water in Japan.</title>
        <authorList>
            <person name="Masuzawa T."/>
            <person name="Saito M."/>
            <person name="Nakao R."/>
            <person name="Nikaido Y."/>
            <person name="Matsumoto M."/>
            <person name="Ogawa M."/>
            <person name="Yokoyama M."/>
            <person name="Hidaka Y."/>
            <person name="Tomita J."/>
            <person name="Sakakibara K."/>
            <person name="Suzuki K."/>
            <person name="Yasuda S."/>
            <person name="Sato H."/>
            <person name="Yamaguchi M."/>
            <person name="Yoshida S.I."/>
            <person name="Koizumi N."/>
            <person name="Kawamura Y."/>
        </authorList>
    </citation>
    <scope>NUCLEOTIDE SEQUENCE [LARGE SCALE GENOMIC DNA]</scope>
    <source>
        <strain evidence="2">E18</strain>
    </source>
</reference>
<proteinExistence type="predicted"/>
<dbReference type="CDD" id="cd02440">
    <property type="entry name" value="AdoMet_MTases"/>
    <property type="match status" value="1"/>
</dbReference>
<dbReference type="InterPro" id="IPR029063">
    <property type="entry name" value="SAM-dependent_MTases_sf"/>
</dbReference>
<dbReference type="InterPro" id="IPR008715">
    <property type="entry name" value="SAM-MeTfrase_NodS-like"/>
</dbReference>
<evidence type="ECO:0000313" key="1">
    <source>
        <dbReference type="EMBL" id="GBF43144.1"/>
    </source>
</evidence>
<comment type="caution">
    <text evidence="1">The sequence shown here is derived from an EMBL/GenBank/DDBJ whole genome shotgun (WGS) entry which is preliminary data.</text>
</comment>
<dbReference type="EMBL" id="BFAZ01000009">
    <property type="protein sequence ID" value="GBF43144.1"/>
    <property type="molecule type" value="Genomic_DNA"/>
</dbReference>
<evidence type="ECO:0000313" key="2">
    <source>
        <dbReference type="Proteomes" id="UP000245206"/>
    </source>
</evidence>
<organism evidence="1 2">
    <name type="scientific">Leptospira ellinghausenii</name>
    <dbReference type="NCBI Taxonomy" id="1917822"/>
    <lineage>
        <taxon>Bacteria</taxon>
        <taxon>Pseudomonadati</taxon>
        <taxon>Spirochaetota</taxon>
        <taxon>Spirochaetia</taxon>
        <taxon>Leptospirales</taxon>
        <taxon>Leptospiraceae</taxon>
        <taxon>Leptospira</taxon>
    </lineage>
</organism>
<dbReference type="PANTHER" id="PTHR12843">
    <property type="entry name" value="PROTEIN-LYSINE N-METHYLTRANSFERASE METTL10"/>
    <property type="match status" value="1"/>
</dbReference>
<sequence length="204" mass="23503">MNNQSHWETIYSEKQPSEVSWTQEIPKLSLQLIKNTNKPKSAKLIDVGGGESNLVDHLLKNGFENISVLDISQNALDRCKRRLGESGKKIDWIVTDITKFHSNTKYDIWHDRAVFHFLTNTESIAAYKNNLLEVLNKEGELIIGTFSNNGPKKCSGLEIKQYTEETLTETFSPEFEPIEFHREDHQTPFGTIQNFVFGRFKKKN</sequence>
<dbReference type="Proteomes" id="UP000245206">
    <property type="component" value="Unassembled WGS sequence"/>
</dbReference>
<dbReference type="SUPFAM" id="SSF53335">
    <property type="entry name" value="S-adenosyl-L-methionine-dependent methyltransferases"/>
    <property type="match status" value="1"/>
</dbReference>
<gene>
    <name evidence="1" type="ORF">LPTSP2_24400</name>
</gene>
<dbReference type="GO" id="GO:0008757">
    <property type="term" value="F:S-adenosylmethionine-dependent methyltransferase activity"/>
    <property type="evidence" value="ECO:0007669"/>
    <property type="project" value="InterPro"/>
</dbReference>
<dbReference type="RefSeq" id="WP_108960130.1">
    <property type="nucleotide sequence ID" value="NZ_BFAZ01000009.1"/>
</dbReference>
<dbReference type="GO" id="GO:0009312">
    <property type="term" value="P:oligosaccharide biosynthetic process"/>
    <property type="evidence" value="ECO:0007669"/>
    <property type="project" value="InterPro"/>
</dbReference>